<dbReference type="InterPro" id="IPR044808">
    <property type="entry name" value="ERF_plant"/>
</dbReference>
<feature type="region of interest" description="Disordered" evidence="6">
    <location>
        <begin position="262"/>
        <end position="296"/>
    </location>
</feature>
<dbReference type="SMART" id="SM00380">
    <property type="entry name" value="AP2"/>
    <property type="match status" value="1"/>
</dbReference>
<dbReference type="PANTHER" id="PTHR31190">
    <property type="entry name" value="DNA-BINDING DOMAIN"/>
    <property type="match status" value="1"/>
</dbReference>
<feature type="domain" description="AP2/ERF" evidence="7">
    <location>
        <begin position="502"/>
        <end position="560"/>
    </location>
</feature>
<dbReference type="InterPro" id="IPR016177">
    <property type="entry name" value="DNA-bd_dom_sf"/>
</dbReference>
<accession>A0ABP1B470</accession>
<dbReference type="CDD" id="cd00018">
    <property type="entry name" value="AP2"/>
    <property type="match status" value="1"/>
</dbReference>
<dbReference type="PROSITE" id="PS51032">
    <property type="entry name" value="AP2_ERF"/>
    <property type="match status" value="1"/>
</dbReference>
<organism evidence="8 9">
    <name type="scientific">Sphagnum jensenii</name>
    <dbReference type="NCBI Taxonomy" id="128206"/>
    <lineage>
        <taxon>Eukaryota</taxon>
        <taxon>Viridiplantae</taxon>
        <taxon>Streptophyta</taxon>
        <taxon>Embryophyta</taxon>
        <taxon>Bryophyta</taxon>
        <taxon>Sphagnophytina</taxon>
        <taxon>Sphagnopsida</taxon>
        <taxon>Sphagnales</taxon>
        <taxon>Sphagnaceae</taxon>
        <taxon>Sphagnum</taxon>
    </lineage>
</organism>
<dbReference type="SUPFAM" id="SSF54171">
    <property type="entry name" value="DNA-binding domain"/>
    <property type="match status" value="1"/>
</dbReference>
<keyword evidence="4" id="KW-0804">Transcription</keyword>
<dbReference type="Proteomes" id="UP001497522">
    <property type="component" value="Chromosome 19"/>
</dbReference>
<feature type="compositionally biased region" description="Polar residues" evidence="6">
    <location>
        <begin position="715"/>
        <end position="728"/>
    </location>
</feature>
<name>A0ABP1B470_9BRYO</name>
<dbReference type="PRINTS" id="PR00367">
    <property type="entry name" value="ETHRSPELEMNT"/>
</dbReference>
<evidence type="ECO:0000256" key="4">
    <source>
        <dbReference type="ARBA" id="ARBA00023163"/>
    </source>
</evidence>
<evidence type="ECO:0000256" key="1">
    <source>
        <dbReference type="ARBA" id="ARBA00004123"/>
    </source>
</evidence>
<feature type="region of interest" description="Disordered" evidence="6">
    <location>
        <begin position="572"/>
        <end position="593"/>
    </location>
</feature>
<keyword evidence="2" id="KW-0805">Transcription regulation</keyword>
<evidence type="ECO:0000256" key="2">
    <source>
        <dbReference type="ARBA" id="ARBA00023015"/>
    </source>
</evidence>
<comment type="subcellular location">
    <subcellularLocation>
        <location evidence="1">Nucleus</location>
    </subcellularLocation>
</comment>
<evidence type="ECO:0000256" key="6">
    <source>
        <dbReference type="SAM" id="MobiDB-lite"/>
    </source>
</evidence>
<dbReference type="InterPro" id="IPR036955">
    <property type="entry name" value="AP2/ERF_dom_sf"/>
</dbReference>
<gene>
    <name evidence="8" type="ORF">CSSPJE1EN2_LOCUS12624</name>
</gene>
<dbReference type="PANTHER" id="PTHR31190:SF374">
    <property type="entry name" value="AP2_ERF DOMAIN-CONTAINING PROTEIN"/>
    <property type="match status" value="1"/>
</dbReference>
<feature type="compositionally biased region" description="Low complexity" evidence="6">
    <location>
        <begin position="579"/>
        <end position="592"/>
    </location>
</feature>
<feature type="region of interest" description="Disordered" evidence="6">
    <location>
        <begin position="463"/>
        <end position="504"/>
    </location>
</feature>
<feature type="region of interest" description="Disordered" evidence="6">
    <location>
        <begin position="654"/>
        <end position="680"/>
    </location>
</feature>
<sequence length="796" mass="87431">MAFEIFGSRSRRVQQNGDGRENWTAMMWGEEYKEQQQEEEEFGKNVLKQFQMQLSKIPLPDVIADSSNGAPAAAATIWQQNGNTHQMGVAAATSLQQNASTHHPMVIKEEPSWSSWEENHHHHQQQQQQHPLAQSVAASRSGSGRGGFRCSEGENVGEEKIAAGKFLPVNPHQMKAWMFAKKMRDALGGANFAENFRDKIGEIAKQQQQLSGFTKPQSATSSLPSAGIRDDDLERNSKPILLRQQGSWEDAMFTDWFCVDETDSSPEASTTSKSFEEAAKEEEEGEEEEECVRDEAKAEQQLFLHQAQSLTTRTAIQDEKHHDGGGASLSWDSAGASCPADLGHYDSEFLSSQLQHQIPLVSAAAAAAVPAPVKSVKLLEPQVQQPPAAIPRATPPHRRSAAFPEATAMSLTKQEINNFFLLEPVTMSCRSSSNWPDEIPQQEKKKLQLLQEKQGDTKIELQEQQQINSSQKLESPQLEKKKVARNSQRMVKAGPWQQEEPHYRGVRQRPWGKYAAEIRDSARQGARIWLGTFDRAVEAAEAYDTAAFQMRGSRALLNFPLRASSLAVSPPLPPPSPAAAPNTSSNVANPPTLSSSNVANPLMLSSSNIANPLTLSRSNASAILDPYKGSAAMSELLEDRIAADSMNLAASENLSGSSDVTAANKKRSRPEQKNNTAAAAADLSSELNCFHSEDLHPCKKMTTTTSSSSTSTGSYMESYNGGDSSENSVQERKEEKLELQDLGEEYLEQLLMSSSSSESAEMKMVDLDLSTITNRPRILTSFSARSFELLLNVLPS</sequence>
<protein>
    <recommendedName>
        <fullName evidence="7">AP2/ERF domain-containing protein</fullName>
    </recommendedName>
</protein>
<feature type="compositionally biased region" description="Polar residues" evidence="6">
    <location>
        <begin position="463"/>
        <end position="474"/>
    </location>
</feature>
<evidence type="ECO:0000313" key="9">
    <source>
        <dbReference type="Proteomes" id="UP001497522"/>
    </source>
</evidence>
<evidence type="ECO:0000256" key="3">
    <source>
        <dbReference type="ARBA" id="ARBA00023125"/>
    </source>
</evidence>
<dbReference type="Gene3D" id="3.30.730.10">
    <property type="entry name" value="AP2/ERF domain"/>
    <property type="match status" value="1"/>
</dbReference>
<keyword evidence="9" id="KW-1185">Reference proteome</keyword>
<feature type="compositionally biased region" description="Low complexity" evidence="6">
    <location>
        <begin position="702"/>
        <end position="714"/>
    </location>
</feature>
<feature type="region of interest" description="Disordered" evidence="6">
    <location>
        <begin position="112"/>
        <end position="152"/>
    </location>
</feature>
<feature type="region of interest" description="Disordered" evidence="6">
    <location>
        <begin position="209"/>
        <end position="232"/>
    </location>
</feature>
<proteinExistence type="predicted"/>
<feature type="region of interest" description="Disordered" evidence="6">
    <location>
        <begin position="700"/>
        <end position="733"/>
    </location>
</feature>
<evidence type="ECO:0000313" key="8">
    <source>
        <dbReference type="EMBL" id="CAK9869887.1"/>
    </source>
</evidence>
<dbReference type="InterPro" id="IPR001471">
    <property type="entry name" value="AP2/ERF_dom"/>
</dbReference>
<evidence type="ECO:0000256" key="5">
    <source>
        <dbReference type="ARBA" id="ARBA00023242"/>
    </source>
</evidence>
<feature type="compositionally biased region" description="Low complexity" evidence="6">
    <location>
        <begin position="125"/>
        <end position="142"/>
    </location>
</feature>
<evidence type="ECO:0000259" key="7">
    <source>
        <dbReference type="PROSITE" id="PS51032"/>
    </source>
</evidence>
<feature type="compositionally biased region" description="Acidic residues" evidence="6">
    <location>
        <begin position="279"/>
        <end position="292"/>
    </location>
</feature>
<feature type="compositionally biased region" description="Polar residues" evidence="6">
    <location>
        <begin position="209"/>
        <end position="224"/>
    </location>
</feature>
<dbReference type="Pfam" id="PF00847">
    <property type="entry name" value="AP2"/>
    <property type="match status" value="1"/>
</dbReference>
<keyword evidence="3" id="KW-0238">DNA-binding</keyword>
<keyword evidence="5" id="KW-0539">Nucleus</keyword>
<dbReference type="EMBL" id="OZ023720">
    <property type="protein sequence ID" value="CAK9869887.1"/>
    <property type="molecule type" value="Genomic_DNA"/>
</dbReference>
<reference evidence="8" key="1">
    <citation type="submission" date="2024-03" db="EMBL/GenBank/DDBJ databases">
        <authorList>
            <consortium name="ELIXIR-Norway"/>
            <consortium name="Elixir Norway"/>
        </authorList>
    </citation>
    <scope>NUCLEOTIDE SEQUENCE</scope>
</reference>